<dbReference type="RefSeq" id="WP_150570168.1">
    <property type="nucleotide sequence ID" value="NZ_CABVHF010000005.1"/>
</dbReference>
<dbReference type="Pfam" id="PF01381">
    <property type="entry name" value="HTH_3"/>
    <property type="match status" value="1"/>
</dbReference>
<gene>
    <name evidence="2" type="ORF">PS631_02115</name>
</gene>
<dbReference type="SUPFAM" id="SSF47413">
    <property type="entry name" value="lambda repressor-like DNA-binding domains"/>
    <property type="match status" value="1"/>
</dbReference>
<dbReference type="InterPro" id="IPR001387">
    <property type="entry name" value="Cro/C1-type_HTH"/>
</dbReference>
<evidence type="ECO:0000259" key="1">
    <source>
        <dbReference type="PROSITE" id="PS50943"/>
    </source>
</evidence>
<dbReference type="EMBL" id="CABVHF010000005">
    <property type="protein sequence ID" value="VVM76869.1"/>
    <property type="molecule type" value="Genomic_DNA"/>
</dbReference>
<sequence>MSIQNGFAAALRVIRLAKGLTQKDLSGTVAASHVSQLESGKTSPTLKVAADLAYMLDLSPSALVAVATASDSQDSPRSVLMQAISELELLELADQIPPASAEAVDSTHPTSIRAAAARADVQMLKSQGLTQVEAAKQLGLPRSTVQRHWHEL</sequence>
<proteinExistence type="predicted"/>
<dbReference type="AlphaFoldDB" id="A0A5E6S825"/>
<name>A0A5E6S825_PSEFL</name>
<dbReference type="InterPro" id="IPR010982">
    <property type="entry name" value="Lambda_DNA-bd_dom_sf"/>
</dbReference>
<dbReference type="Proteomes" id="UP000399692">
    <property type="component" value="Unassembled WGS sequence"/>
</dbReference>
<dbReference type="SMART" id="SM00530">
    <property type="entry name" value="HTH_XRE"/>
    <property type="match status" value="1"/>
</dbReference>
<dbReference type="PROSITE" id="PS50943">
    <property type="entry name" value="HTH_CROC1"/>
    <property type="match status" value="1"/>
</dbReference>
<dbReference type="Gene3D" id="1.10.260.40">
    <property type="entry name" value="lambda repressor-like DNA-binding domains"/>
    <property type="match status" value="1"/>
</dbReference>
<accession>A0A5E6S825</accession>
<evidence type="ECO:0000313" key="2">
    <source>
        <dbReference type="EMBL" id="VVM76869.1"/>
    </source>
</evidence>
<organism evidence="2 3">
    <name type="scientific">Pseudomonas fluorescens</name>
    <dbReference type="NCBI Taxonomy" id="294"/>
    <lineage>
        <taxon>Bacteria</taxon>
        <taxon>Pseudomonadati</taxon>
        <taxon>Pseudomonadota</taxon>
        <taxon>Gammaproteobacteria</taxon>
        <taxon>Pseudomonadales</taxon>
        <taxon>Pseudomonadaceae</taxon>
        <taxon>Pseudomonas</taxon>
    </lineage>
</organism>
<evidence type="ECO:0000313" key="3">
    <source>
        <dbReference type="Proteomes" id="UP000399692"/>
    </source>
</evidence>
<feature type="domain" description="HTH cro/C1-type" evidence="1">
    <location>
        <begin position="11"/>
        <end position="63"/>
    </location>
</feature>
<reference evidence="2 3" key="1">
    <citation type="submission" date="2019-09" db="EMBL/GenBank/DDBJ databases">
        <authorList>
            <person name="Chandra G."/>
            <person name="Truman W A."/>
        </authorList>
    </citation>
    <scope>NUCLEOTIDE SEQUENCE [LARGE SCALE GENOMIC DNA]</scope>
    <source>
        <strain evidence="2">PS631</strain>
    </source>
</reference>
<dbReference type="CDD" id="cd00093">
    <property type="entry name" value="HTH_XRE"/>
    <property type="match status" value="1"/>
</dbReference>
<dbReference type="OrthoDB" id="7008804at2"/>
<protein>
    <recommendedName>
        <fullName evidence="1">HTH cro/C1-type domain-containing protein</fullName>
    </recommendedName>
</protein>
<dbReference type="GO" id="GO:0003677">
    <property type="term" value="F:DNA binding"/>
    <property type="evidence" value="ECO:0007669"/>
    <property type="project" value="InterPro"/>
</dbReference>